<name>A0A2S9Y2V4_9BACT</name>
<feature type="compositionally biased region" description="Basic and acidic residues" evidence="1">
    <location>
        <begin position="370"/>
        <end position="382"/>
    </location>
</feature>
<reference evidence="2 3" key="1">
    <citation type="submission" date="2018-03" db="EMBL/GenBank/DDBJ databases">
        <title>Draft Genome Sequences of the Obligatory Marine Myxobacteria Enhygromyxa salina SWB007.</title>
        <authorList>
            <person name="Poehlein A."/>
            <person name="Moghaddam J.A."/>
            <person name="Harms H."/>
            <person name="Alanjari M."/>
            <person name="Koenig G.M."/>
            <person name="Daniel R."/>
            <person name="Schaeberle T.F."/>
        </authorList>
    </citation>
    <scope>NUCLEOTIDE SEQUENCE [LARGE SCALE GENOMIC DNA]</scope>
    <source>
        <strain evidence="2 3">SWB007</strain>
    </source>
</reference>
<gene>
    <name evidence="2" type="ORF">ENSA7_63620</name>
</gene>
<comment type="caution">
    <text evidence="2">The sequence shown here is derived from an EMBL/GenBank/DDBJ whole genome shotgun (WGS) entry which is preliminary data.</text>
</comment>
<evidence type="ECO:0000313" key="2">
    <source>
        <dbReference type="EMBL" id="PRP99320.1"/>
    </source>
</evidence>
<evidence type="ECO:0000313" key="3">
    <source>
        <dbReference type="Proteomes" id="UP000238823"/>
    </source>
</evidence>
<dbReference type="EMBL" id="PVNL01000121">
    <property type="protein sequence ID" value="PRP99320.1"/>
    <property type="molecule type" value="Genomic_DNA"/>
</dbReference>
<accession>A0A2S9Y2V4</accession>
<protein>
    <submittedName>
        <fullName evidence="2">Uncharacterized protein</fullName>
    </submittedName>
</protein>
<dbReference type="Proteomes" id="UP000238823">
    <property type="component" value="Unassembled WGS sequence"/>
</dbReference>
<sequence>MFTGMQRAPAPPASRRSTRASAFALVVGLASVAIAGATGCSRDKLARDGRVSQAQADQYVRNAVRQSSEGVVLEPSQKGLDQIERVRLAEIAQDLRGPAAICFLDRAIVTMEPGQVDGEQTWLGVPEGQAKFRARVAVDGAVLTADVLESGFDDKHMDACLTEVISKQRFVESRDTFAYYIDVYYWVSLGFFAEAGSDEFAELMRRQQTAAAVRAKACLTGRVGPGEYRVQGLNLFDRDGRSVINRVERGELPEEVSTCVAAAFKQIRIHAEADAFIRPAAPDVVFTVAADGSVGVADERWLELIELEERAARDKRKSELLEQPIGVDETVEDDAFVDEGEPPLPLTVLPGPELEGPEPEPEPEQPKPAPDAKPKPKPKPDPNADPSKPGTKLDLSPRRRN</sequence>
<evidence type="ECO:0000256" key="1">
    <source>
        <dbReference type="SAM" id="MobiDB-lite"/>
    </source>
</evidence>
<feature type="region of interest" description="Disordered" evidence="1">
    <location>
        <begin position="337"/>
        <end position="401"/>
    </location>
</feature>
<organism evidence="2 3">
    <name type="scientific">Enhygromyxa salina</name>
    <dbReference type="NCBI Taxonomy" id="215803"/>
    <lineage>
        <taxon>Bacteria</taxon>
        <taxon>Pseudomonadati</taxon>
        <taxon>Myxococcota</taxon>
        <taxon>Polyangia</taxon>
        <taxon>Nannocystales</taxon>
        <taxon>Nannocystaceae</taxon>
        <taxon>Enhygromyxa</taxon>
    </lineage>
</organism>
<proteinExistence type="predicted"/>
<dbReference type="AlphaFoldDB" id="A0A2S9Y2V4"/>